<evidence type="ECO:0000256" key="3">
    <source>
        <dbReference type="ARBA" id="ARBA00049244"/>
    </source>
</evidence>
<dbReference type="GO" id="GO:0003887">
    <property type="term" value="F:DNA-directed DNA polymerase activity"/>
    <property type="evidence" value="ECO:0007669"/>
    <property type="project" value="UniProtKB-KW"/>
</dbReference>
<keyword evidence="2" id="KW-0808">Transferase</keyword>
<protein>
    <recommendedName>
        <fullName evidence="1">DNA-directed DNA polymerase</fullName>
        <ecNumber evidence="1">2.7.7.7</ecNumber>
    </recommendedName>
</protein>
<comment type="caution">
    <text evidence="4">The sequence shown here is derived from an EMBL/GenBank/DDBJ whole genome shotgun (WGS) entry which is preliminary data.</text>
</comment>
<evidence type="ECO:0000256" key="2">
    <source>
        <dbReference type="ARBA" id="ARBA00022932"/>
    </source>
</evidence>
<dbReference type="SUPFAM" id="SSF52540">
    <property type="entry name" value="P-loop containing nucleoside triphosphate hydrolases"/>
    <property type="match status" value="1"/>
</dbReference>
<sequence>MKLSDLDWLDNIYKSINLENLPHGIIINGPKGIGKEIFAKELASELLLNKNTLLQDCDLLDANNHPDYFILQKDKILLHHITFRKTKWDEEKGQRNINDFLGITPSIAINKVALILNAQTMNNECQNALLKNLEEPAPNTYIIMVTDRSNVLLETIYSRCQIFNIPNLSSKEMNAWLSKRGISEINFNDFPSFYTPLKIIEDIENDRHLIFKKFITAISDYINNKSDIGSLIKDLSSMDINLITKTNYLIEFLKILLRSKLLSEEMSGIYKIFNSSNFNNLKISNLINELNNLRDDFYRVPQINENHVLNYFLSEIKNSIKI</sequence>
<proteinExistence type="predicted"/>
<dbReference type="PANTHER" id="PTHR11669">
    <property type="entry name" value="REPLICATION FACTOR C / DNA POLYMERASE III GAMMA-TAU SUBUNIT"/>
    <property type="match status" value="1"/>
</dbReference>
<dbReference type="Pfam" id="PF13177">
    <property type="entry name" value="DNA_pol3_delta2"/>
    <property type="match status" value="1"/>
</dbReference>
<dbReference type="InterPro" id="IPR027417">
    <property type="entry name" value="P-loop_NTPase"/>
</dbReference>
<evidence type="ECO:0000256" key="1">
    <source>
        <dbReference type="ARBA" id="ARBA00012417"/>
    </source>
</evidence>
<comment type="catalytic activity">
    <reaction evidence="3">
        <text>DNA(n) + a 2'-deoxyribonucleoside 5'-triphosphate = DNA(n+1) + diphosphate</text>
        <dbReference type="Rhea" id="RHEA:22508"/>
        <dbReference type="Rhea" id="RHEA-COMP:17339"/>
        <dbReference type="Rhea" id="RHEA-COMP:17340"/>
        <dbReference type="ChEBI" id="CHEBI:33019"/>
        <dbReference type="ChEBI" id="CHEBI:61560"/>
        <dbReference type="ChEBI" id="CHEBI:173112"/>
        <dbReference type="EC" id="2.7.7.7"/>
    </reaction>
</comment>
<dbReference type="PANTHER" id="PTHR11669:SF8">
    <property type="entry name" value="DNA POLYMERASE III SUBUNIT DELTA"/>
    <property type="match status" value="1"/>
</dbReference>
<keyword evidence="2" id="KW-0548">Nucleotidyltransferase</keyword>
<reference evidence="4 5" key="1">
    <citation type="submission" date="2019-02" db="EMBL/GenBank/DDBJ databases">
        <title>Prokaryotic population dynamics and viral predation in marine succession experiment using metagenomics: the confinement effect.</title>
        <authorList>
            <person name="Haro-Moreno J.M."/>
            <person name="Rodriguez-Valera F."/>
            <person name="Lopez-Perez M."/>
        </authorList>
    </citation>
    <scope>NUCLEOTIDE SEQUENCE [LARGE SCALE GENOMIC DNA]</scope>
    <source>
        <strain evidence="4">MED-G161</strain>
    </source>
</reference>
<organism evidence="4 5">
    <name type="scientific">SAR86 cluster bacterium</name>
    <dbReference type="NCBI Taxonomy" id="2030880"/>
    <lineage>
        <taxon>Bacteria</taxon>
        <taxon>Pseudomonadati</taxon>
        <taxon>Pseudomonadota</taxon>
        <taxon>Gammaproteobacteria</taxon>
        <taxon>SAR86 cluster</taxon>
    </lineage>
</organism>
<evidence type="ECO:0000313" key="5">
    <source>
        <dbReference type="Proteomes" id="UP000315498"/>
    </source>
</evidence>
<dbReference type="Proteomes" id="UP000315498">
    <property type="component" value="Unassembled WGS sequence"/>
</dbReference>
<dbReference type="EC" id="2.7.7.7" evidence="1"/>
<dbReference type="Gene3D" id="3.40.50.300">
    <property type="entry name" value="P-loop containing nucleotide triphosphate hydrolases"/>
    <property type="match status" value="1"/>
</dbReference>
<accession>A0A520MUA7</accession>
<name>A0A520MUA7_9GAMM</name>
<keyword evidence="2" id="KW-0239">DNA-directed DNA polymerase</keyword>
<dbReference type="InterPro" id="IPR050238">
    <property type="entry name" value="DNA_Rep/Repair_Clamp_Loader"/>
</dbReference>
<dbReference type="AlphaFoldDB" id="A0A520MUA7"/>
<dbReference type="GO" id="GO:0006261">
    <property type="term" value="P:DNA-templated DNA replication"/>
    <property type="evidence" value="ECO:0007669"/>
    <property type="project" value="TreeGrafter"/>
</dbReference>
<evidence type="ECO:0000313" key="4">
    <source>
        <dbReference type="EMBL" id="RZO24801.1"/>
    </source>
</evidence>
<gene>
    <name evidence="4" type="ORF">EVA94_02185</name>
</gene>
<dbReference type="EMBL" id="SHBG01000015">
    <property type="protein sequence ID" value="RZO24801.1"/>
    <property type="molecule type" value="Genomic_DNA"/>
</dbReference>